<comment type="caution">
    <text evidence="2">The sequence shown here is derived from an EMBL/GenBank/DDBJ whole genome shotgun (WGS) entry which is preliminary data.</text>
</comment>
<dbReference type="InterPro" id="IPR050266">
    <property type="entry name" value="AB_hydrolase_sf"/>
</dbReference>
<dbReference type="InterPro" id="IPR029058">
    <property type="entry name" value="AB_hydrolase_fold"/>
</dbReference>
<evidence type="ECO:0000313" key="2">
    <source>
        <dbReference type="EMBL" id="MEE2034952.1"/>
    </source>
</evidence>
<dbReference type="GO" id="GO:0016787">
    <property type="term" value="F:hydrolase activity"/>
    <property type="evidence" value="ECO:0007669"/>
    <property type="project" value="UniProtKB-KW"/>
</dbReference>
<dbReference type="Proteomes" id="UP001331936">
    <property type="component" value="Unassembled WGS sequence"/>
</dbReference>
<dbReference type="PRINTS" id="PR00111">
    <property type="entry name" value="ABHYDROLASE"/>
</dbReference>
<gene>
    <name evidence="2" type="ORF">Q8814_23050</name>
</gene>
<dbReference type="InterPro" id="IPR000073">
    <property type="entry name" value="AB_hydrolase_1"/>
</dbReference>
<keyword evidence="2" id="KW-0378">Hydrolase</keyword>
<protein>
    <submittedName>
        <fullName evidence="2">Alpha/beta hydrolase</fullName>
    </submittedName>
</protein>
<evidence type="ECO:0000313" key="3">
    <source>
        <dbReference type="Proteomes" id="UP001331936"/>
    </source>
</evidence>
<dbReference type="Gene3D" id="3.40.50.1820">
    <property type="entry name" value="alpha/beta hydrolase"/>
    <property type="match status" value="1"/>
</dbReference>
<dbReference type="PANTHER" id="PTHR43798">
    <property type="entry name" value="MONOACYLGLYCEROL LIPASE"/>
    <property type="match status" value="1"/>
</dbReference>
<dbReference type="PANTHER" id="PTHR43798:SF33">
    <property type="entry name" value="HYDROLASE, PUTATIVE (AFU_ORTHOLOGUE AFUA_2G14860)-RELATED"/>
    <property type="match status" value="1"/>
</dbReference>
<proteinExistence type="predicted"/>
<name>A0ABU7JY58_9NOCA</name>
<dbReference type="SUPFAM" id="SSF53474">
    <property type="entry name" value="alpha/beta-Hydrolases"/>
    <property type="match status" value="1"/>
</dbReference>
<evidence type="ECO:0000259" key="1">
    <source>
        <dbReference type="Pfam" id="PF12697"/>
    </source>
</evidence>
<sequence length="285" mass="31388">MLQTQDAMRTRLLRGLPVTTRHLDIDGISTQVLEGGQGPSLLLLHGGIEAGGVYWAPVLSRLTEQYRVVVPDVPGLGESAPLARLDTDTFAGWFATLLHRTCPDGAALVAHSLNGSLAARFAADHGEQLRRLVIIGAPGLGRFHLPPGLAVASMRCTVHPSERNLRRFLPWPFLDWQRTAAQEPQWFESFTAYMVSCQRVPHAGRAMRQLLKAGTSRIPDAQLRRISVPTTLIWGRHDRMVPLRIAEDAGTRFGWPLHVIDNSGHVPFVEQPAAFLTALEEELGS</sequence>
<organism evidence="2 3">
    <name type="scientific">Rhodococcus chondri</name>
    <dbReference type="NCBI Taxonomy" id="3065941"/>
    <lineage>
        <taxon>Bacteria</taxon>
        <taxon>Bacillati</taxon>
        <taxon>Actinomycetota</taxon>
        <taxon>Actinomycetes</taxon>
        <taxon>Mycobacteriales</taxon>
        <taxon>Nocardiaceae</taxon>
        <taxon>Rhodococcus</taxon>
    </lineage>
</organism>
<keyword evidence="3" id="KW-1185">Reference proteome</keyword>
<dbReference type="EMBL" id="JAUZMZ010000209">
    <property type="protein sequence ID" value="MEE2034952.1"/>
    <property type="molecule type" value="Genomic_DNA"/>
</dbReference>
<dbReference type="RefSeq" id="WP_330154300.1">
    <property type="nucleotide sequence ID" value="NZ_JAUZMZ010000209.1"/>
</dbReference>
<feature type="domain" description="AB hydrolase-1" evidence="1">
    <location>
        <begin position="41"/>
        <end position="276"/>
    </location>
</feature>
<dbReference type="Pfam" id="PF12697">
    <property type="entry name" value="Abhydrolase_6"/>
    <property type="match status" value="1"/>
</dbReference>
<reference evidence="2 3" key="1">
    <citation type="submission" date="2023-08" db="EMBL/GenBank/DDBJ databases">
        <authorList>
            <person name="Girao M."/>
            <person name="Carvalho M.F."/>
        </authorList>
    </citation>
    <scope>NUCLEOTIDE SEQUENCE [LARGE SCALE GENOMIC DNA]</scope>
    <source>
        <strain evidence="2 3">CC-R104</strain>
    </source>
</reference>
<accession>A0ABU7JY58</accession>